<reference evidence="1 2" key="1">
    <citation type="submission" date="2020-10" db="EMBL/GenBank/DDBJ databases">
        <authorList>
            <person name="Peeters C."/>
        </authorList>
    </citation>
    <scope>NUCLEOTIDE SEQUENCE [LARGE SCALE GENOMIC DNA]</scope>
    <source>
        <strain evidence="1 2">LMG 28140</strain>
    </source>
</reference>
<keyword evidence="2" id="KW-1185">Reference proteome</keyword>
<proteinExistence type="predicted"/>
<name>A0ABN7HKQ4_9BURK</name>
<gene>
    <name evidence="1" type="ORF">LMG28140_01654</name>
</gene>
<sequence>MTRRLSMTTRQELTEAVGERYRRSDQNEKRQILDEFVEFTGYHRKHAIRVLCRELRPPKVKPGPHRRYDDEVRAALITLWETADRICGKRLKALIPTLIESMKAWPPVGIEGGTPSAQADQRRHH</sequence>
<dbReference type="Proteomes" id="UP000598032">
    <property type="component" value="Unassembled WGS sequence"/>
</dbReference>
<protein>
    <recommendedName>
        <fullName evidence="3">Transposase</fullName>
    </recommendedName>
</protein>
<evidence type="ECO:0000313" key="1">
    <source>
        <dbReference type="EMBL" id="CAD6524630.1"/>
    </source>
</evidence>
<comment type="caution">
    <text evidence="1">The sequence shown here is derived from an EMBL/GenBank/DDBJ whole genome shotgun (WGS) entry which is preliminary data.</text>
</comment>
<organism evidence="1 2">
    <name type="scientific">Paraburkholderia metrosideri</name>
    <dbReference type="NCBI Taxonomy" id="580937"/>
    <lineage>
        <taxon>Bacteria</taxon>
        <taxon>Pseudomonadati</taxon>
        <taxon>Pseudomonadota</taxon>
        <taxon>Betaproteobacteria</taxon>
        <taxon>Burkholderiales</taxon>
        <taxon>Burkholderiaceae</taxon>
        <taxon>Paraburkholderia</taxon>
    </lineage>
</organism>
<accession>A0ABN7HKQ4</accession>
<evidence type="ECO:0008006" key="3">
    <source>
        <dbReference type="Google" id="ProtNLM"/>
    </source>
</evidence>
<evidence type="ECO:0000313" key="2">
    <source>
        <dbReference type="Proteomes" id="UP000598032"/>
    </source>
</evidence>
<dbReference type="EMBL" id="CAJHCP010000003">
    <property type="protein sequence ID" value="CAD6524630.1"/>
    <property type="molecule type" value="Genomic_DNA"/>
</dbReference>